<dbReference type="AlphaFoldDB" id="A0AAV2B5M9"/>
<accession>A0AAV2B5M9</accession>
<evidence type="ECO:0000256" key="3">
    <source>
        <dbReference type="SAM" id="MobiDB-lite"/>
    </source>
</evidence>
<evidence type="ECO:0000313" key="6">
    <source>
        <dbReference type="Proteomes" id="UP001497382"/>
    </source>
</evidence>
<dbReference type="GO" id="GO:0032880">
    <property type="term" value="P:regulation of protein localization"/>
    <property type="evidence" value="ECO:0007669"/>
    <property type="project" value="TreeGrafter"/>
</dbReference>
<feature type="region of interest" description="Disordered" evidence="3">
    <location>
        <begin position="19"/>
        <end position="61"/>
    </location>
</feature>
<keyword evidence="2" id="KW-0963">Cytoplasm</keyword>
<comment type="caution">
    <text evidence="5">The sequence shown here is derived from an EMBL/GenBank/DDBJ whole genome shotgun (WGS) entry which is preliminary data.</text>
</comment>
<dbReference type="InterPro" id="IPR057288">
    <property type="entry name" value="PH_PLEKHM2"/>
</dbReference>
<evidence type="ECO:0000313" key="5">
    <source>
        <dbReference type="EMBL" id="CAL1291535.1"/>
    </source>
</evidence>
<feature type="region of interest" description="Disordered" evidence="3">
    <location>
        <begin position="185"/>
        <end position="247"/>
    </location>
</feature>
<dbReference type="GO" id="GO:0032418">
    <property type="term" value="P:lysosome localization"/>
    <property type="evidence" value="ECO:0007669"/>
    <property type="project" value="TreeGrafter"/>
</dbReference>
<feature type="domain" description="PH" evidence="4">
    <location>
        <begin position="495"/>
        <end position="597"/>
    </location>
</feature>
<organism evidence="5 6">
    <name type="scientific">Larinioides sclopetarius</name>
    <dbReference type="NCBI Taxonomy" id="280406"/>
    <lineage>
        <taxon>Eukaryota</taxon>
        <taxon>Metazoa</taxon>
        <taxon>Ecdysozoa</taxon>
        <taxon>Arthropoda</taxon>
        <taxon>Chelicerata</taxon>
        <taxon>Arachnida</taxon>
        <taxon>Araneae</taxon>
        <taxon>Araneomorphae</taxon>
        <taxon>Entelegynae</taxon>
        <taxon>Araneoidea</taxon>
        <taxon>Araneidae</taxon>
        <taxon>Larinioides</taxon>
    </lineage>
</organism>
<evidence type="ECO:0000256" key="2">
    <source>
        <dbReference type="ARBA" id="ARBA00022490"/>
    </source>
</evidence>
<dbReference type="Gene3D" id="2.30.29.30">
    <property type="entry name" value="Pleckstrin-homology domain (PH domain)/Phosphotyrosine-binding domain (PTB)"/>
    <property type="match status" value="1"/>
</dbReference>
<evidence type="ECO:0000259" key="4">
    <source>
        <dbReference type="PROSITE" id="PS50003"/>
    </source>
</evidence>
<dbReference type="InterPro" id="IPR001849">
    <property type="entry name" value="PH_domain"/>
</dbReference>
<keyword evidence="6" id="KW-1185">Reference proteome</keyword>
<reference evidence="5 6" key="1">
    <citation type="submission" date="2024-04" db="EMBL/GenBank/DDBJ databases">
        <authorList>
            <person name="Rising A."/>
            <person name="Reimegard J."/>
            <person name="Sonavane S."/>
            <person name="Akerstrom W."/>
            <person name="Nylinder S."/>
            <person name="Hedman E."/>
            <person name="Kallberg Y."/>
        </authorList>
    </citation>
    <scope>NUCLEOTIDE SEQUENCE [LARGE SCALE GENOMIC DNA]</scope>
</reference>
<dbReference type="PROSITE" id="PS50003">
    <property type="entry name" value="PH_DOMAIN"/>
    <property type="match status" value="1"/>
</dbReference>
<proteinExistence type="predicted"/>
<dbReference type="EMBL" id="CAXIEN010000286">
    <property type="protein sequence ID" value="CAL1291535.1"/>
    <property type="molecule type" value="Genomic_DNA"/>
</dbReference>
<feature type="compositionally biased region" description="Polar residues" evidence="3">
    <location>
        <begin position="19"/>
        <end position="34"/>
    </location>
</feature>
<dbReference type="Pfam" id="PF23142">
    <property type="entry name" value="PH_PLEKHM2"/>
    <property type="match status" value="1"/>
</dbReference>
<dbReference type="GO" id="GO:0010008">
    <property type="term" value="C:endosome membrane"/>
    <property type="evidence" value="ECO:0007669"/>
    <property type="project" value="TreeGrafter"/>
</dbReference>
<dbReference type="PANTHER" id="PTHR46556">
    <property type="entry name" value="PLECKSTRIN HOMOLOGY DOMAIN-CONTAINING FAMILY M MEMBER 2"/>
    <property type="match status" value="1"/>
</dbReference>
<sequence>MTNPELLPCESASEVTCDFTTSPLKSPSESQSTPEGIIATLHKSESSESNQSRNENLPQEELEMISRLINIDTGNESKLGEDIEVVRTKVVRRTKRSNSQKSDLILSIEASDCKTQSDESNSSLENRLSKATTDSGLCLETPYSSDNDSGDLALDKSEEYDCQQQISFQVNEFQQEFCVSFSTPKRKTSSTKSVDTKSVLEERGMPEGQEDPVKHNVDRSPLLTGNDGKDNEDISNEEEEDEEEEEISIYDLHKLSCNTKNLENLDSADAKSIEQAPASETDTCEKQSLSSFASGKTEIIDIVLEEIEKLGLEKPESYDLNVGNNILLYFIVEVYEHEEETFHKIYCAYSNFSEGHCQRVYFLLSNKSIYFLRPGNSQQKFFKCGSVRYSSINYIMVDLNYQGFKIMSSDKECFSLYTANEELTRNILSNLELGIRKFIPKLPLPSFYTDAAVQRIVLSKFLASELQCEKTDVDMCYYGLSRWEDYSSTTITPSGPVYQDYLMYRIKLVKENKATQWRPAFFLLKGGVLYCMEEEKSKPIFYVQMCSPHCKGCRRIHLLNRPHAFEIIRSDSDSLQLAASDSYEASKWLQYFLETVSLAGHFIDSERNIQRPCCVLVANQKIFIATEDSRKSTYKLLNKANICDLVSVFVDAVTPNFVMLEFEIAEASKSTGEWIVHFESSAEKEKFVDVISCQWSKIFHVELNVENIKDLYLLKKYRQFADDLRAEKLALEEFCADN</sequence>
<dbReference type="InterPro" id="IPR011993">
    <property type="entry name" value="PH-like_dom_sf"/>
</dbReference>
<dbReference type="PANTHER" id="PTHR46556:SF1">
    <property type="entry name" value="PLECKSTRIN HOMOLOGY DOMAIN-CONTAINING FAMILY M MEMBER 2"/>
    <property type="match status" value="1"/>
</dbReference>
<dbReference type="Proteomes" id="UP001497382">
    <property type="component" value="Unassembled WGS sequence"/>
</dbReference>
<comment type="subcellular location">
    <subcellularLocation>
        <location evidence="1">Cytoplasm</location>
    </subcellularLocation>
</comment>
<dbReference type="SUPFAM" id="SSF50729">
    <property type="entry name" value="PH domain-like"/>
    <property type="match status" value="1"/>
</dbReference>
<feature type="compositionally biased region" description="Low complexity" evidence="3">
    <location>
        <begin position="47"/>
        <end position="56"/>
    </location>
</feature>
<feature type="compositionally biased region" description="Basic and acidic residues" evidence="3">
    <location>
        <begin position="194"/>
        <end position="218"/>
    </location>
</feature>
<dbReference type="InterPro" id="IPR053015">
    <property type="entry name" value="PH_domain-containing_M2"/>
</dbReference>
<feature type="compositionally biased region" description="Acidic residues" evidence="3">
    <location>
        <begin position="233"/>
        <end position="247"/>
    </location>
</feature>
<protein>
    <recommendedName>
        <fullName evidence="4">PH domain-containing protein</fullName>
    </recommendedName>
</protein>
<dbReference type="GO" id="GO:0007030">
    <property type="term" value="P:Golgi organization"/>
    <property type="evidence" value="ECO:0007669"/>
    <property type="project" value="TreeGrafter"/>
</dbReference>
<gene>
    <name evidence="5" type="ORF">LARSCL_LOCUS17139</name>
</gene>
<evidence type="ECO:0000256" key="1">
    <source>
        <dbReference type="ARBA" id="ARBA00004496"/>
    </source>
</evidence>
<dbReference type="SMART" id="SM00233">
    <property type="entry name" value="PH"/>
    <property type="match status" value="1"/>
</dbReference>
<dbReference type="GO" id="GO:0019894">
    <property type="term" value="F:kinesin binding"/>
    <property type="evidence" value="ECO:0007669"/>
    <property type="project" value="TreeGrafter"/>
</dbReference>
<name>A0AAV2B5M9_9ARAC</name>